<comment type="caution">
    <text evidence="2">The sequence shown here is derived from an EMBL/GenBank/DDBJ whole genome shotgun (WGS) entry which is preliminary data.</text>
</comment>
<dbReference type="Proteomes" id="UP000678895">
    <property type="component" value="Unassembled WGS sequence"/>
</dbReference>
<evidence type="ECO:0000313" key="2">
    <source>
        <dbReference type="EMBL" id="GIO40390.1"/>
    </source>
</evidence>
<feature type="compositionally biased region" description="Basic and acidic residues" evidence="1">
    <location>
        <begin position="221"/>
        <end position="238"/>
    </location>
</feature>
<organism evidence="2 3">
    <name type="scientific">Paenibacillus apis</name>
    <dbReference type="NCBI Taxonomy" id="1792174"/>
    <lineage>
        <taxon>Bacteria</taxon>
        <taxon>Bacillati</taxon>
        <taxon>Bacillota</taxon>
        <taxon>Bacilli</taxon>
        <taxon>Bacillales</taxon>
        <taxon>Paenibacillaceae</taxon>
        <taxon>Paenibacillus</taxon>
    </lineage>
</organism>
<dbReference type="EMBL" id="BORS01000001">
    <property type="protein sequence ID" value="GIO40390.1"/>
    <property type="molecule type" value="Genomic_DNA"/>
</dbReference>
<evidence type="ECO:0000313" key="3">
    <source>
        <dbReference type="Proteomes" id="UP000678895"/>
    </source>
</evidence>
<protein>
    <submittedName>
        <fullName evidence="2">Uncharacterized protein</fullName>
    </submittedName>
</protein>
<feature type="region of interest" description="Disordered" evidence="1">
    <location>
        <begin position="207"/>
        <end position="275"/>
    </location>
</feature>
<dbReference type="RefSeq" id="WP_301624136.1">
    <property type="nucleotide sequence ID" value="NZ_BORS01000001.1"/>
</dbReference>
<reference evidence="2" key="1">
    <citation type="submission" date="2021-03" db="EMBL/GenBank/DDBJ databases">
        <title>Antimicrobial resistance genes in bacteria isolated from Japanese honey, and their potential for conferring macrolide and lincosamide resistance in the American foulbrood pathogen Paenibacillus larvae.</title>
        <authorList>
            <person name="Okamoto M."/>
            <person name="Kumagai M."/>
            <person name="Kanamori H."/>
            <person name="Takamatsu D."/>
        </authorList>
    </citation>
    <scope>NUCLEOTIDE SEQUENCE</scope>
    <source>
        <strain evidence="2">J41TS4</strain>
    </source>
</reference>
<proteinExistence type="predicted"/>
<sequence>MASNEEKQLKIEVDVSAIELAEEAMGRLDKLLEQTQRRAAALGRISVAPFILLERRATTALDRIERSLMRLNRTRVYPTVTLIDQVTAGVEQIRASMLSLTANPWRLSVEGVKWDEVVGDMETIFKDMGASAGEQFFESFLSAFDEGKLAYKISKGLEGAQPAAKDDGDKEGFNLGKELISAGRDILVGAASNLLSDWIGGKLSKKFGGGSGSSSSSSSSKKTDSKKNSSSKKTDSKKNSSPKKNAEKSPAGSSRKGTSISERLKDAKTGAQKWISKKTDFSKPIENVKKWAGESKVLKPFTEKGGVKKFFSKGGGLSEIWDSLKKPKNNSFLAMGGIGGLGGSAKLLKTAGKFAGPVGRIMDGVTIMTAKPGEERYKAVGGVAGAAILGGVGTAIGTPLLGAALSVVGGYAGEKIGGWVYNLKNKKKESVATKAPEAILEDQSKAPFASVTTRSSNRNSPVQITLSPGTVNLTVQKEEINYDLVANVSARKIANEIRLAMQNVQ</sequence>
<keyword evidence="3" id="KW-1185">Reference proteome</keyword>
<feature type="compositionally biased region" description="Polar residues" evidence="1">
    <location>
        <begin position="251"/>
        <end position="261"/>
    </location>
</feature>
<accession>A0A920CI92</accession>
<evidence type="ECO:0000256" key="1">
    <source>
        <dbReference type="SAM" id="MobiDB-lite"/>
    </source>
</evidence>
<name>A0A920CI92_9BACL</name>
<dbReference type="AlphaFoldDB" id="A0A920CI92"/>
<gene>
    <name evidence="2" type="ORF">J41TS4_01480</name>
</gene>